<dbReference type="Proteomes" id="UP000659172">
    <property type="component" value="Unassembled WGS sequence"/>
</dbReference>
<dbReference type="EMBL" id="JABXYK010000014">
    <property type="protein sequence ID" value="NVP57536.1"/>
    <property type="molecule type" value="Genomic_DNA"/>
</dbReference>
<evidence type="ECO:0000313" key="2">
    <source>
        <dbReference type="EMBL" id="NVP57536.1"/>
    </source>
</evidence>
<evidence type="ECO:0008006" key="4">
    <source>
        <dbReference type="Google" id="ProtNLM"/>
    </source>
</evidence>
<accession>A0ABX2QJK8</accession>
<sequence>MVRGSEKAAVMVRMLCVIALVCLSFAHRPALATPLSPAELAAMTLPDGTIADICFSDGVVHGKTKGAFGRNCEACRIGAGLLLPQPADVAGHLIAYAKVGDRPLIEAVVHSHRFQPGAPPTAPPHPSN</sequence>
<protein>
    <recommendedName>
        <fullName evidence="4">DUF2946 domain-containing protein</fullName>
    </recommendedName>
</protein>
<organism evidence="2 3">
    <name type="scientific">Mycoplana rhizolycopersici</name>
    <dbReference type="NCBI Taxonomy" id="2746702"/>
    <lineage>
        <taxon>Bacteria</taxon>
        <taxon>Pseudomonadati</taxon>
        <taxon>Pseudomonadota</taxon>
        <taxon>Alphaproteobacteria</taxon>
        <taxon>Hyphomicrobiales</taxon>
        <taxon>Rhizobiaceae</taxon>
        <taxon>Mycoplana</taxon>
    </lineage>
</organism>
<reference evidence="2 3" key="1">
    <citation type="submission" date="2020-06" db="EMBL/GenBank/DDBJ databases">
        <title>Rhizobium sp.nov. isolated from the tomato plant.</title>
        <authorList>
            <person name="Thin K.K."/>
            <person name="Zhang X."/>
            <person name="He S."/>
        </authorList>
    </citation>
    <scope>NUCLEOTIDE SEQUENCE [LARGE SCALE GENOMIC DNA]</scope>
    <source>
        <strain evidence="2 3">DBTS2</strain>
    </source>
</reference>
<proteinExistence type="predicted"/>
<feature type="chain" id="PRO_5046090129" description="DUF2946 domain-containing protein" evidence="1">
    <location>
        <begin position="33"/>
        <end position="128"/>
    </location>
</feature>
<evidence type="ECO:0000256" key="1">
    <source>
        <dbReference type="SAM" id="SignalP"/>
    </source>
</evidence>
<gene>
    <name evidence="2" type="ORF">HV823_19945</name>
</gene>
<keyword evidence="1" id="KW-0732">Signal</keyword>
<keyword evidence="3" id="KW-1185">Reference proteome</keyword>
<comment type="caution">
    <text evidence="2">The sequence shown here is derived from an EMBL/GenBank/DDBJ whole genome shotgun (WGS) entry which is preliminary data.</text>
</comment>
<feature type="signal peptide" evidence="1">
    <location>
        <begin position="1"/>
        <end position="32"/>
    </location>
</feature>
<dbReference type="RefSeq" id="WP_176951504.1">
    <property type="nucleotide sequence ID" value="NZ_JABXYK010000014.1"/>
</dbReference>
<name>A0ABX2QJK8_9HYPH</name>
<evidence type="ECO:0000313" key="3">
    <source>
        <dbReference type="Proteomes" id="UP000659172"/>
    </source>
</evidence>